<keyword evidence="2" id="KW-0813">Transport</keyword>
<evidence type="ECO:0000313" key="6">
    <source>
        <dbReference type="EMBL" id="HAT3585101.1"/>
    </source>
</evidence>
<dbReference type="AlphaFoldDB" id="A0A9P3WJF8"/>
<dbReference type="InterPro" id="IPR015860">
    <property type="entry name" value="ABC_transpr_TagH-like"/>
</dbReference>
<evidence type="ECO:0000256" key="3">
    <source>
        <dbReference type="ARBA" id="ARBA00022741"/>
    </source>
</evidence>
<dbReference type="GO" id="GO:0016020">
    <property type="term" value="C:membrane"/>
    <property type="evidence" value="ECO:0007669"/>
    <property type="project" value="InterPro"/>
</dbReference>
<dbReference type="GO" id="GO:0005524">
    <property type="term" value="F:ATP binding"/>
    <property type="evidence" value="ECO:0007669"/>
    <property type="project" value="UniProtKB-KW"/>
</dbReference>
<dbReference type="InterPro" id="IPR027417">
    <property type="entry name" value="P-loop_NTPase"/>
</dbReference>
<dbReference type="InterPro" id="IPR003593">
    <property type="entry name" value="AAA+_ATPase"/>
</dbReference>
<evidence type="ECO:0000256" key="2">
    <source>
        <dbReference type="ARBA" id="ARBA00022448"/>
    </source>
</evidence>
<dbReference type="SMART" id="SM00382">
    <property type="entry name" value="AAA"/>
    <property type="match status" value="1"/>
</dbReference>
<sequence>MICIENLSKSYRTPMGRHYVFKDLSIALPTGKSIALIGRNGAGKSTLLRMIGGIDRPDCGRIFTDKTISWPVGLSGGFQGSLTGRENVKFVARLYARKEELKEKVAFVQAFAELGKYFDMPIKTYSSGMRSRLGFGLSMAFKFDYYLVDEVTAVGDARFKNKCAELFKEKHEESNFLMVSHSLASLSEYCSAALLLERNNVCEYFDNISDAIEKYKENESL</sequence>
<gene>
    <name evidence="6" type="ORF">I8531_005519</name>
</gene>
<keyword evidence="3" id="KW-0547">Nucleotide-binding</keyword>
<dbReference type="PANTHER" id="PTHR46743">
    <property type="entry name" value="TEICHOIC ACIDS EXPORT ATP-BINDING PROTEIN TAGH"/>
    <property type="match status" value="1"/>
</dbReference>
<dbReference type="SUPFAM" id="SSF52540">
    <property type="entry name" value="P-loop containing nucleoside triphosphate hydrolases"/>
    <property type="match status" value="1"/>
</dbReference>
<dbReference type="InterPro" id="IPR003439">
    <property type="entry name" value="ABC_transporter-like_ATP-bd"/>
</dbReference>
<dbReference type="Gene3D" id="3.40.50.300">
    <property type="entry name" value="P-loop containing nucleotide triphosphate hydrolases"/>
    <property type="match status" value="1"/>
</dbReference>
<comment type="caution">
    <text evidence="6">The sequence shown here is derived from an EMBL/GenBank/DDBJ whole genome shotgun (WGS) entry which is preliminary data.</text>
</comment>
<dbReference type="PROSITE" id="PS50893">
    <property type="entry name" value="ABC_TRANSPORTER_2"/>
    <property type="match status" value="1"/>
</dbReference>
<reference evidence="6" key="2">
    <citation type="submission" date="2020-10" db="EMBL/GenBank/DDBJ databases">
        <authorList>
            <consortium name="NCBI Pathogen Detection Project"/>
        </authorList>
    </citation>
    <scope>NUCLEOTIDE SEQUENCE</scope>
    <source>
        <strain evidence="6">CAVp300</strain>
    </source>
</reference>
<reference evidence="6" key="1">
    <citation type="journal article" date="2018" name="Genome Biol.">
        <title>SKESA: strategic k-mer extension for scrupulous assemblies.</title>
        <authorList>
            <person name="Souvorov A."/>
            <person name="Agarwala R."/>
            <person name="Lipman D.J."/>
        </authorList>
    </citation>
    <scope>NUCLEOTIDE SEQUENCE</scope>
    <source>
        <strain evidence="6">CAVp300</strain>
    </source>
</reference>
<keyword evidence="4 6" id="KW-0067">ATP-binding</keyword>
<name>A0A9P3WJF8_KLUIN</name>
<evidence type="ECO:0000256" key="4">
    <source>
        <dbReference type="ARBA" id="ARBA00022840"/>
    </source>
</evidence>
<dbReference type="PROSITE" id="PS00211">
    <property type="entry name" value="ABC_TRANSPORTER_1"/>
    <property type="match status" value="1"/>
</dbReference>
<dbReference type="Pfam" id="PF00005">
    <property type="entry name" value="ABC_tran"/>
    <property type="match status" value="1"/>
</dbReference>
<dbReference type="CDD" id="cd03220">
    <property type="entry name" value="ABC_KpsT_Wzt"/>
    <property type="match status" value="1"/>
</dbReference>
<dbReference type="PANTHER" id="PTHR46743:SF2">
    <property type="entry name" value="TEICHOIC ACIDS EXPORT ATP-BINDING PROTEIN TAGH"/>
    <property type="match status" value="1"/>
</dbReference>
<protein>
    <submittedName>
        <fullName evidence="6">ABC transporter ATP-binding protein</fullName>
    </submittedName>
</protein>
<evidence type="ECO:0000259" key="5">
    <source>
        <dbReference type="PROSITE" id="PS50893"/>
    </source>
</evidence>
<accession>A0A9P3WJF8</accession>
<proteinExistence type="inferred from homology"/>
<feature type="domain" description="ABC transporter" evidence="5">
    <location>
        <begin position="2"/>
        <end position="221"/>
    </location>
</feature>
<comment type="similarity">
    <text evidence="1">Belongs to the ABC transporter superfamily.</text>
</comment>
<dbReference type="InterPro" id="IPR017871">
    <property type="entry name" value="ABC_transporter-like_CS"/>
</dbReference>
<dbReference type="GO" id="GO:0140359">
    <property type="term" value="F:ABC-type transporter activity"/>
    <property type="evidence" value="ECO:0007669"/>
    <property type="project" value="InterPro"/>
</dbReference>
<organism evidence="6 7">
    <name type="scientific">Kluyvera intermedia</name>
    <name type="common">Enterobacter intermedius</name>
    <dbReference type="NCBI Taxonomy" id="61648"/>
    <lineage>
        <taxon>Bacteria</taxon>
        <taxon>Pseudomonadati</taxon>
        <taxon>Pseudomonadota</taxon>
        <taxon>Gammaproteobacteria</taxon>
        <taxon>Enterobacterales</taxon>
        <taxon>Enterobacteriaceae</taxon>
        <taxon>Kluyvera</taxon>
    </lineage>
</organism>
<evidence type="ECO:0000256" key="1">
    <source>
        <dbReference type="ARBA" id="ARBA00005417"/>
    </source>
</evidence>
<evidence type="ECO:0000313" key="7">
    <source>
        <dbReference type="Proteomes" id="UP000867740"/>
    </source>
</evidence>
<dbReference type="RefSeq" id="WP_047373061.1">
    <property type="nucleotide sequence ID" value="NZ_CABMNU010000005.1"/>
</dbReference>
<dbReference type="InterPro" id="IPR050683">
    <property type="entry name" value="Bact_Polysacc_Export_ATP-bd"/>
</dbReference>
<dbReference type="EMBL" id="DACSUM010000104">
    <property type="protein sequence ID" value="HAT3585101.1"/>
    <property type="molecule type" value="Genomic_DNA"/>
</dbReference>
<dbReference type="Proteomes" id="UP000867740">
    <property type="component" value="Unassembled WGS sequence"/>
</dbReference>
<dbReference type="GO" id="GO:0016887">
    <property type="term" value="F:ATP hydrolysis activity"/>
    <property type="evidence" value="ECO:0007669"/>
    <property type="project" value="InterPro"/>
</dbReference>